<dbReference type="OrthoDB" id="1928087at2759"/>
<name>A0A9W9IJ37_9EURO</name>
<dbReference type="Proteomes" id="UP001146351">
    <property type="component" value="Unassembled WGS sequence"/>
</dbReference>
<sequence length="319" mass="36297">MVHIVKQIHDNTVNLEQWDRIPFPSPLGSYLNFVYTIDQDAGTFTLSKRSTVNGVLMPLALEATLAEICEISSISVETLRQRSRSPAPDIEKDSESQFDPMNLKPWNHRPDLPTAMLELQQQFFLDFVFLWRSWIDDPITWNHESPVFKAFSRAILRLASWDFEVSYDCDVELPIDHSSIPSWNFPESEQYWFHGCLILLQSDLQSPQLLRTAIAKAKAFVDGSNRTPHKVSSIIISPHHVAFVELSQDSVMCSEVLPLLADLSATQFPPSFRRLSRVLSSGCRKTTWANKEQSIFPLPSEVLSEIVRISEPRDAVSLA</sequence>
<gene>
    <name evidence="1" type="ORF">N7492_003238</name>
</gene>
<evidence type="ECO:0000313" key="2">
    <source>
        <dbReference type="Proteomes" id="UP001146351"/>
    </source>
</evidence>
<reference evidence="1" key="2">
    <citation type="journal article" date="2023" name="IMA Fungus">
        <title>Comparative genomic study of the Penicillium genus elucidates a diverse pangenome and 15 lateral gene transfer events.</title>
        <authorList>
            <person name="Petersen C."/>
            <person name="Sorensen T."/>
            <person name="Nielsen M.R."/>
            <person name="Sondergaard T.E."/>
            <person name="Sorensen J.L."/>
            <person name="Fitzpatrick D.A."/>
            <person name="Frisvad J.C."/>
            <person name="Nielsen K.L."/>
        </authorList>
    </citation>
    <scope>NUCLEOTIDE SEQUENCE</scope>
    <source>
        <strain evidence="1">IBT 21917</strain>
    </source>
</reference>
<dbReference type="EMBL" id="JAPQKO010000002">
    <property type="protein sequence ID" value="KAJ5180028.1"/>
    <property type="molecule type" value="Genomic_DNA"/>
</dbReference>
<comment type="caution">
    <text evidence="1">The sequence shown here is derived from an EMBL/GenBank/DDBJ whole genome shotgun (WGS) entry which is preliminary data.</text>
</comment>
<evidence type="ECO:0000313" key="1">
    <source>
        <dbReference type="EMBL" id="KAJ5180028.1"/>
    </source>
</evidence>
<keyword evidence="2" id="KW-1185">Reference proteome</keyword>
<protein>
    <submittedName>
        <fullName evidence="1">Uncharacterized protein</fullName>
    </submittedName>
</protein>
<dbReference type="AlphaFoldDB" id="A0A9W9IJ37"/>
<organism evidence="1 2">
    <name type="scientific">Penicillium capsulatum</name>
    <dbReference type="NCBI Taxonomy" id="69766"/>
    <lineage>
        <taxon>Eukaryota</taxon>
        <taxon>Fungi</taxon>
        <taxon>Dikarya</taxon>
        <taxon>Ascomycota</taxon>
        <taxon>Pezizomycotina</taxon>
        <taxon>Eurotiomycetes</taxon>
        <taxon>Eurotiomycetidae</taxon>
        <taxon>Eurotiales</taxon>
        <taxon>Aspergillaceae</taxon>
        <taxon>Penicillium</taxon>
    </lineage>
</organism>
<proteinExistence type="predicted"/>
<reference evidence="1" key="1">
    <citation type="submission" date="2022-11" db="EMBL/GenBank/DDBJ databases">
        <authorList>
            <person name="Petersen C."/>
        </authorList>
    </citation>
    <scope>NUCLEOTIDE SEQUENCE</scope>
    <source>
        <strain evidence="1">IBT 21917</strain>
    </source>
</reference>
<accession>A0A9W9IJ37</accession>